<keyword evidence="2" id="KW-1185">Reference proteome</keyword>
<evidence type="ECO:0000313" key="1">
    <source>
        <dbReference type="EMBL" id="KZT11798.1"/>
    </source>
</evidence>
<dbReference type="PROSITE" id="PS51257">
    <property type="entry name" value="PROKAR_LIPOPROTEIN"/>
    <property type="match status" value="1"/>
</dbReference>
<dbReference type="Proteomes" id="UP000076871">
    <property type="component" value="Unassembled WGS sequence"/>
</dbReference>
<name>A0A165HJ90_9APHY</name>
<evidence type="ECO:0000313" key="2">
    <source>
        <dbReference type="Proteomes" id="UP000076871"/>
    </source>
</evidence>
<protein>
    <submittedName>
        <fullName evidence="1">Uncharacterized protein</fullName>
    </submittedName>
</protein>
<proteinExistence type="predicted"/>
<sequence length="208" mass="21911">MTEKGGLNMYGGRAIANATVGGVACWPARAISDLQKNTGADELASPRMPDALLGRLEDELAVGADEDEGACRARRGCNAGAQANFAASASLGATATQQHVIDQALVIRPASMSSELLYAPSFRTVLHESSRESRPATNELSDTPELDVLGTAWGPLANPIRLDKCSSRVTRAPGLRSRGIVRKRTLEGGSTQSPNFWRYIGIGGDAST</sequence>
<dbReference type="InParanoid" id="A0A165HJ90"/>
<dbReference type="AlphaFoldDB" id="A0A165HJ90"/>
<dbReference type="EMBL" id="KV427606">
    <property type="protein sequence ID" value="KZT11798.1"/>
    <property type="molecule type" value="Genomic_DNA"/>
</dbReference>
<dbReference type="RefSeq" id="XP_040769446.1">
    <property type="nucleotide sequence ID" value="XM_040906760.1"/>
</dbReference>
<reference evidence="1 2" key="1">
    <citation type="journal article" date="2016" name="Mol. Biol. Evol.">
        <title>Comparative Genomics of Early-Diverging Mushroom-Forming Fungi Provides Insights into the Origins of Lignocellulose Decay Capabilities.</title>
        <authorList>
            <person name="Nagy L.G."/>
            <person name="Riley R."/>
            <person name="Tritt A."/>
            <person name="Adam C."/>
            <person name="Daum C."/>
            <person name="Floudas D."/>
            <person name="Sun H."/>
            <person name="Yadav J.S."/>
            <person name="Pangilinan J."/>
            <person name="Larsson K.H."/>
            <person name="Matsuura K."/>
            <person name="Barry K."/>
            <person name="Labutti K."/>
            <person name="Kuo R."/>
            <person name="Ohm R.A."/>
            <person name="Bhattacharya S.S."/>
            <person name="Shirouzu T."/>
            <person name="Yoshinaga Y."/>
            <person name="Martin F.M."/>
            <person name="Grigoriev I.V."/>
            <person name="Hibbett D.S."/>
        </authorList>
    </citation>
    <scope>NUCLEOTIDE SEQUENCE [LARGE SCALE GENOMIC DNA]</scope>
    <source>
        <strain evidence="1 2">93-53</strain>
    </source>
</reference>
<gene>
    <name evidence="1" type="ORF">LAESUDRAFT_710366</name>
</gene>
<organism evidence="1 2">
    <name type="scientific">Laetiporus sulphureus 93-53</name>
    <dbReference type="NCBI Taxonomy" id="1314785"/>
    <lineage>
        <taxon>Eukaryota</taxon>
        <taxon>Fungi</taxon>
        <taxon>Dikarya</taxon>
        <taxon>Basidiomycota</taxon>
        <taxon>Agaricomycotina</taxon>
        <taxon>Agaricomycetes</taxon>
        <taxon>Polyporales</taxon>
        <taxon>Laetiporus</taxon>
    </lineage>
</organism>
<dbReference type="GeneID" id="63823789"/>
<accession>A0A165HJ90</accession>